<gene>
    <name evidence="2" type="ORF">CPB83DRAFT_834240</name>
</gene>
<dbReference type="OrthoDB" id="3058001at2759"/>
<feature type="transmembrane region" description="Helical" evidence="1">
    <location>
        <begin position="38"/>
        <end position="59"/>
    </location>
</feature>
<evidence type="ECO:0000256" key="1">
    <source>
        <dbReference type="SAM" id="Phobius"/>
    </source>
</evidence>
<evidence type="ECO:0000313" key="2">
    <source>
        <dbReference type="EMBL" id="KAF9530585.1"/>
    </source>
</evidence>
<accession>A0A9P6JSJ2</accession>
<feature type="transmembrane region" description="Helical" evidence="1">
    <location>
        <begin position="112"/>
        <end position="133"/>
    </location>
</feature>
<reference evidence="2" key="1">
    <citation type="submission" date="2020-11" db="EMBL/GenBank/DDBJ databases">
        <authorList>
            <consortium name="DOE Joint Genome Institute"/>
            <person name="Ahrendt S."/>
            <person name="Riley R."/>
            <person name="Andreopoulos W."/>
            <person name="Labutti K."/>
            <person name="Pangilinan J."/>
            <person name="Ruiz-Duenas F.J."/>
            <person name="Barrasa J.M."/>
            <person name="Sanchez-Garcia M."/>
            <person name="Camarero S."/>
            <person name="Miyauchi S."/>
            <person name="Serrano A."/>
            <person name="Linde D."/>
            <person name="Babiker R."/>
            <person name="Drula E."/>
            <person name="Ayuso-Fernandez I."/>
            <person name="Pacheco R."/>
            <person name="Padilla G."/>
            <person name="Ferreira P."/>
            <person name="Barriuso J."/>
            <person name="Kellner H."/>
            <person name="Castanera R."/>
            <person name="Alfaro M."/>
            <person name="Ramirez L."/>
            <person name="Pisabarro A.G."/>
            <person name="Kuo A."/>
            <person name="Tritt A."/>
            <person name="Lipzen A."/>
            <person name="He G."/>
            <person name="Yan M."/>
            <person name="Ng V."/>
            <person name="Cullen D."/>
            <person name="Martin F."/>
            <person name="Rosso M.-N."/>
            <person name="Henrissat B."/>
            <person name="Hibbett D."/>
            <person name="Martinez A.T."/>
            <person name="Grigoriev I.V."/>
        </authorList>
    </citation>
    <scope>NUCLEOTIDE SEQUENCE</scope>
    <source>
        <strain evidence="2">CBS 506.95</strain>
    </source>
</reference>
<protein>
    <submittedName>
        <fullName evidence="2">Uncharacterized protein</fullName>
    </submittedName>
</protein>
<dbReference type="Proteomes" id="UP000807306">
    <property type="component" value="Unassembled WGS sequence"/>
</dbReference>
<keyword evidence="3" id="KW-1185">Reference proteome</keyword>
<keyword evidence="1" id="KW-0472">Membrane</keyword>
<feature type="transmembrane region" description="Helical" evidence="1">
    <location>
        <begin position="65"/>
        <end position="84"/>
    </location>
</feature>
<dbReference type="EMBL" id="MU157839">
    <property type="protein sequence ID" value="KAF9530585.1"/>
    <property type="molecule type" value="Genomic_DNA"/>
</dbReference>
<feature type="transmembrane region" description="Helical" evidence="1">
    <location>
        <begin position="153"/>
        <end position="174"/>
    </location>
</feature>
<name>A0A9P6JSJ2_9AGAR</name>
<keyword evidence="1" id="KW-0812">Transmembrane</keyword>
<sequence>MATVSRTSLATGAALPTSTTRHNPIVPVPRVKITVWRLFNSFIILSFGSFKAASAYLGFSTFPTTLEWILGVVWALFAYWASLIEVESRNTAAWLFQEDLVGSDGLADALRLLLWFTALIVYYIGTIMVANLYGDPAGFLQTEHRYSVLGGGLAVLLAALVTTPIILLFLYFVLSQFELSDWRVSPKLTFILWVILSFTLIYLPGGKEIALAFYQLEPVISVPWLALLMSVGLFGAALVLPCFGLDNGATAIALRLSATSVLYR</sequence>
<dbReference type="AlphaFoldDB" id="A0A9P6JSJ2"/>
<evidence type="ECO:0000313" key="3">
    <source>
        <dbReference type="Proteomes" id="UP000807306"/>
    </source>
</evidence>
<feature type="transmembrane region" description="Helical" evidence="1">
    <location>
        <begin position="186"/>
        <end position="204"/>
    </location>
</feature>
<proteinExistence type="predicted"/>
<keyword evidence="1" id="KW-1133">Transmembrane helix</keyword>
<feature type="transmembrane region" description="Helical" evidence="1">
    <location>
        <begin position="224"/>
        <end position="245"/>
    </location>
</feature>
<organism evidence="2 3">
    <name type="scientific">Crepidotus variabilis</name>
    <dbReference type="NCBI Taxonomy" id="179855"/>
    <lineage>
        <taxon>Eukaryota</taxon>
        <taxon>Fungi</taxon>
        <taxon>Dikarya</taxon>
        <taxon>Basidiomycota</taxon>
        <taxon>Agaricomycotina</taxon>
        <taxon>Agaricomycetes</taxon>
        <taxon>Agaricomycetidae</taxon>
        <taxon>Agaricales</taxon>
        <taxon>Agaricineae</taxon>
        <taxon>Crepidotaceae</taxon>
        <taxon>Crepidotus</taxon>
    </lineage>
</organism>
<comment type="caution">
    <text evidence="2">The sequence shown here is derived from an EMBL/GenBank/DDBJ whole genome shotgun (WGS) entry which is preliminary data.</text>
</comment>